<feature type="transmembrane region" description="Helical" evidence="2">
    <location>
        <begin position="36"/>
        <end position="61"/>
    </location>
</feature>
<evidence type="ECO:0000256" key="2">
    <source>
        <dbReference type="SAM" id="Phobius"/>
    </source>
</evidence>
<evidence type="ECO:0000313" key="4">
    <source>
        <dbReference type="Proteomes" id="UP000029878"/>
    </source>
</evidence>
<gene>
    <name evidence="3" type="ORF">LS81_005190</name>
</gene>
<dbReference type="OrthoDB" id="5328945at2"/>
<evidence type="ECO:0000256" key="1">
    <source>
        <dbReference type="SAM" id="Coils"/>
    </source>
</evidence>
<name>A0A4V6HZ69_9HELI</name>
<keyword evidence="1" id="KW-0175">Coiled coil</keyword>
<dbReference type="RefSeq" id="WP_034346710.1">
    <property type="nucleotide sequence ID" value="NZ_FZNG01000008.1"/>
</dbReference>
<reference evidence="3 4" key="1">
    <citation type="journal article" date="2014" name="Genome Announc.">
        <title>Draft genome sequences of eight enterohepatic helicobacter species isolated from both laboratory and wild rodents.</title>
        <authorList>
            <person name="Sheh A."/>
            <person name="Shen Z."/>
            <person name="Fox J.G."/>
        </authorList>
    </citation>
    <scope>NUCLEOTIDE SEQUENCE [LARGE SCALE GENOMIC DNA]</scope>
    <source>
        <strain evidence="3 4">ATCC 700114</strain>
    </source>
</reference>
<organism evidence="3 4">
    <name type="scientific">Helicobacter trogontum</name>
    <dbReference type="NCBI Taxonomy" id="50960"/>
    <lineage>
        <taxon>Bacteria</taxon>
        <taxon>Pseudomonadati</taxon>
        <taxon>Campylobacterota</taxon>
        <taxon>Epsilonproteobacteria</taxon>
        <taxon>Campylobacterales</taxon>
        <taxon>Helicobacteraceae</taxon>
        <taxon>Helicobacter</taxon>
    </lineage>
</organism>
<proteinExistence type="predicted"/>
<dbReference type="Proteomes" id="UP000029878">
    <property type="component" value="Unassembled WGS sequence"/>
</dbReference>
<keyword evidence="2" id="KW-1133">Transmembrane helix</keyword>
<keyword evidence="2" id="KW-0472">Membrane</keyword>
<feature type="coiled-coil region" evidence="1">
    <location>
        <begin position="7"/>
        <end position="34"/>
    </location>
</feature>
<dbReference type="EMBL" id="JRPL02000009">
    <property type="protein sequence ID" value="TLD83332.1"/>
    <property type="molecule type" value="Genomic_DNA"/>
</dbReference>
<sequence length="82" mass="9170">MQDNSHETTLLERVEALQNELQAQKKTTKNALKLSFGVGILCFFFVALNLSILFTIAGGVAGNERKVQSLQTQVEKLQNFEK</sequence>
<keyword evidence="2" id="KW-0812">Transmembrane</keyword>
<comment type="caution">
    <text evidence="3">The sequence shown here is derived from an EMBL/GenBank/DDBJ whole genome shotgun (WGS) entry which is preliminary data.</text>
</comment>
<accession>A0A4V6HZ69</accession>
<protein>
    <submittedName>
        <fullName evidence="3">Uncharacterized protein</fullName>
    </submittedName>
</protein>
<dbReference type="AlphaFoldDB" id="A0A4V6HZ69"/>
<evidence type="ECO:0000313" key="3">
    <source>
        <dbReference type="EMBL" id="TLD83332.1"/>
    </source>
</evidence>